<evidence type="ECO:0000313" key="2">
    <source>
        <dbReference type="Proteomes" id="UP000254280"/>
    </source>
</evidence>
<evidence type="ECO:0000313" key="1">
    <source>
        <dbReference type="EMBL" id="SUB33536.1"/>
    </source>
</evidence>
<name>A0A379B4S4_9PAST</name>
<gene>
    <name evidence="1" type="ORF">NCTC10699_01160</name>
</gene>
<reference evidence="1 2" key="1">
    <citation type="submission" date="2018-06" db="EMBL/GenBank/DDBJ databases">
        <authorList>
            <consortium name="Pathogen Informatics"/>
            <person name="Doyle S."/>
        </authorList>
    </citation>
    <scope>NUCLEOTIDE SEQUENCE [LARGE SCALE GENOMIC DNA]</scope>
    <source>
        <strain evidence="1 2">NCTC10699</strain>
    </source>
</reference>
<organism evidence="1 2">
    <name type="scientific">[Pasteurella] mairii</name>
    <dbReference type="NCBI Taxonomy" id="757"/>
    <lineage>
        <taxon>Bacteria</taxon>
        <taxon>Pseudomonadati</taxon>
        <taxon>Pseudomonadota</taxon>
        <taxon>Gammaproteobacteria</taxon>
        <taxon>Pasteurellales</taxon>
        <taxon>Pasteurellaceae</taxon>
    </lineage>
</organism>
<dbReference type="Proteomes" id="UP000254280">
    <property type="component" value="Unassembled WGS sequence"/>
</dbReference>
<dbReference type="OrthoDB" id="5689843at2"/>
<accession>A0A379B4S4</accession>
<keyword evidence="2" id="KW-1185">Reference proteome</keyword>
<proteinExistence type="predicted"/>
<dbReference type="EMBL" id="UGSS01000002">
    <property type="protein sequence ID" value="SUB33536.1"/>
    <property type="molecule type" value="Genomic_DNA"/>
</dbReference>
<dbReference type="AlphaFoldDB" id="A0A379B4S4"/>
<sequence length="78" mass="8970">MANSNTEHSKKLRLKTSAEWNKKQIADGKIRQISLKLETELANEFDAILSELGNNRSQGIKALCEFYRQYQKTSDNSH</sequence>
<protein>
    <submittedName>
        <fullName evidence="1">Uncharacterized protein</fullName>
    </submittedName>
</protein>